<feature type="region of interest" description="Disordered" evidence="1">
    <location>
        <begin position="128"/>
        <end position="206"/>
    </location>
</feature>
<feature type="compositionally biased region" description="Basic residues" evidence="1">
    <location>
        <begin position="163"/>
        <end position="185"/>
    </location>
</feature>
<name>A0AAE0JSA6_9PEZI</name>
<comment type="caution">
    <text evidence="2">The sequence shown here is derived from an EMBL/GenBank/DDBJ whole genome shotgun (WGS) entry which is preliminary data.</text>
</comment>
<dbReference type="EMBL" id="JAULSN010000014">
    <property type="protein sequence ID" value="KAK3360898.1"/>
    <property type="molecule type" value="Genomic_DNA"/>
</dbReference>
<evidence type="ECO:0000313" key="2">
    <source>
        <dbReference type="EMBL" id="KAK3360898.1"/>
    </source>
</evidence>
<dbReference type="Proteomes" id="UP001287356">
    <property type="component" value="Unassembled WGS sequence"/>
</dbReference>
<accession>A0AAE0JSA6</accession>
<feature type="region of interest" description="Disordered" evidence="1">
    <location>
        <begin position="44"/>
        <end position="68"/>
    </location>
</feature>
<protein>
    <submittedName>
        <fullName evidence="2">Uncharacterized protein</fullName>
    </submittedName>
</protein>
<sequence length="206" mass="23643">MSMPPYDLNAVFGNVDIAKKPTKNPTPKPKAETELPEVEELIAKKEVPKVKNPVDGSQDKPNDFDPDHIDNLTLSKLKEKFDDIKDKLDNATQALSLSRDNEKVAAVWKSEIKDYDVLLKLITDRIAEKEALGNEPHPSEKGGKLTRLSEMEEIETTLDKVVHRQNKKRKTESIKRRRRTYRRKLRALEDEENDNNLADDSNVEEE</sequence>
<dbReference type="AlphaFoldDB" id="A0AAE0JSA6"/>
<feature type="compositionally biased region" description="Basic and acidic residues" evidence="1">
    <location>
        <begin position="57"/>
        <end position="68"/>
    </location>
</feature>
<proteinExistence type="predicted"/>
<feature type="compositionally biased region" description="Basic and acidic residues" evidence="1">
    <location>
        <begin position="128"/>
        <end position="150"/>
    </location>
</feature>
<evidence type="ECO:0000313" key="3">
    <source>
        <dbReference type="Proteomes" id="UP001287356"/>
    </source>
</evidence>
<reference evidence="2" key="2">
    <citation type="submission" date="2023-06" db="EMBL/GenBank/DDBJ databases">
        <authorList>
            <consortium name="Lawrence Berkeley National Laboratory"/>
            <person name="Haridas S."/>
            <person name="Hensen N."/>
            <person name="Bonometti L."/>
            <person name="Westerberg I."/>
            <person name="Brannstrom I.O."/>
            <person name="Guillou S."/>
            <person name="Cros-Aarteil S."/>
            <person name="Calhoun S."/>
            <person name="Kuo A."/>
            <person name="Mondo S."/>
            <person name="Pangilinan J."/>
            <person name="Riley R."/>
            <person name="Labutti K."/>
            <person name="Andreopoulos B."/>
            <person name="Lipzen A."/>
            <person name="Chen C."/>
            <person name="Yanf M."/>
            <person name="Daum C."/>
            <person name="Ng V."/>
            <person name="Clum A."/>
            <person name="Steindorff A."/>
            <person name="Ohm R."/>
            <person name="Martin F."/>
            <person name="Silar P."/>
            <person name="Natvig D."/>
            <person name="Lalanne C."/>
            <person name="Gautier V."/>
            <person name="Ament-Velasquez S.L."/>
            <person name="Kruys A."/>
            <person name="Hutchinson M.I."/>
            <person name="Powell A.J."/>
            <person name="Barry K."/>
            <person name="Miller A.N."/>
            <person name="Grigoriev I.V."/>
            <person name="Debuchy R."/>
            <person name="Gladieux P."/>
            <person name="Thoren M.H."/>
            <person name="Johannesson H."/>
        </authorList>
    </citation>
    <scope>NUCLEOTIDE SEQUENCE</scope>
    <source>
        <strain evidence="2">CBS 958.72</strain>
    </source>
</reference>
<gene>
    <name evidence="2" type="ORF">B0T24DRAFT_599968</name>
</gene>
<keyword evidence="3" id="KW-1185">Reference proteome</keyword>
<evidence type="ECO:0000256" key="1">
    <source>
        <dbReference type="SAM" id="MobiDB-lite"/>
    </source>
</evidence>
<organism evidence="2 3">
    <name type="scientific">Lasiosphaeria ovina</name>
    <dbReference type="NCBI Taxonomy" id="92902"/>
    <lineage>
        <taxon>Eukaryota</taxon>
        <taxon>Fungi</taxon>
        <taxon>Dikarya</taxon>
        <taxon>Ascomycota</taxon>
        <taxon>Pezizomycotina</taxon>
        <taxon>Sordariomycetes</taxon>
        <taxon>Sordariomycetidae</taxon>
        <taxon>Sordariales</taxon>
        <taxon>Lasiosphaeriaceae</taxon>
        <taxon>Lasiosphaeria</taxon>
    </lineage>
</organism>
<reference evidence="2" key="1">
    <citation type="journal article" date="2023" name="Mol. Phylogenet. Evol.">
        <title>Genome-scale phylogeny and comparative genomics of the fungal order Sordariales.</title>
        <authorList>
            <person name="Hensen N."/>
            <person name="Bonometti L."/>
            <person name="Westerberg I."/>
            <person name="Brannstrom I.O."/>
            <person name="Guillou S."/>
            <person name="Cros-Aarteil S."/>
            <person name="Calhoun S."/>
            <person name="Haridas S."/>
            <person name="Kuo A."/>
            <person name="Mondo S."/>
            <person name="Pangilinan J."/>
            <person name="Riley R."/>
            <person name="LaButti K."/>
            <person name="Andreopoulos B."/>
            <person name="Lipzen A."/>
            <person name="Chen C."/>
            <person name="Yan M."/>
            <person name="Daum C."/>
            <person name="Ng V."/>
            <person name="Clum A."/>
            <person name="Steindorff A."/>
            <person name="Ohm R.A."/>
            <person name="Martin F."/>
            <person name="Silar P."/>
            <person name="Natvig D.O."/>
            <person name="Lalanne C."/>
            <person name="Gautier V."/>
            <person name="Ament-Velasquez S.L."/>
            <person name="Kruys A."/>
            <person name="Hutchinson M.I."/>
            <person name="Powell A.J."/>
            <person name="Barry K."/>
            <person name="Miller A.N."/>
            <person name="Grigoriev I.V."/>
            <person name="Debuchy R."/>
            <person name="Gladieux P."/>
            <person name="Hiltunen Thoren M."/>
            <person name="Johannesson H."/>
        </authorList>
    </citation>
    <scope>NUCLEOTIDE SEQUENCE</scope>
    <source>
        <strain evidence="2">CBS 958.72</strain>
    </source>
</reference>